<accession>A0A371Z3H6</accession>
<keyword evidence="4" id="KW-1185">Reference proteome</keyword>
<proteinExistence type="predicted"/>
<evidence type="ECO:0000256" key="1">
    <source>
        <dbReference type="ARBA" id="ARBA00022676"/>
    </source>
</evidence>
<evidence type="ECO:0000313" key="4">
    <source>
        <dbReference type="Proteomes" id="UP000262371"/>
    </source>
</evidence>
<keyword evidence="1" id="KW-0328">Glycosyltransferase</keyword>
<sequence length="571" mass="63726">MVENSNYKVEKIDNIPDAKLGRLNERSEVIPAIRRLTEVKFIKHNRNLKYFFGAIPLHLRMSLQQIGWLKNDIGRPILSGVVAVRVLVYATKPLTSATVTLGDDPTVLGQTKPVFMTNYKGIDVWSVNIWFDSKDLPSGAHKLRIHAYAGTKCVARMRRFVEKMPQEILLQKVGEDAALSDAFVPSLLASEKHKHDITDVISNRPVAIHHPRKSIFSYPIKSVLILRTDQLGDVSASMPAMMRIRKMFPDATITVLCQKFVQDFIGSSGIADEFLTISLSYSHVSEARFITPEAEAQVRKALNGRHFDLAIDLCPGEESQPLMLLCDAHYRVGFKPERFSFIDFGIEVTSRDKINSKAIVNHAAHVMMLVQALESAIEQIQPAVPQIANEVESKILQNYNVRHGEYAIVHSGSRHPLCQWPIENFISVARHLTENEGMPVLFFADTELSDHQKKLCADIKNIVFLERIEASSFDTLISHAGVFIGNETGPKHLAAIRGVPIVISVSIPRLNWREWGQNRGGVSITRQVPCAGCSINNMAQCGKEAICLRSIPVDEVISVSSSLINKNECPS</sequence>
<dbReference type="OrthoDB" id="7158927at2"/>
<protein>
    <submittedName>
        <fullName evidence="3">Lipopolysaccharide heptosyltransferase family protein</fullName>
    </submittedName>
</protein>
<dbReference type="EMBL" id="QUWV01000025">
    <property type="protein sequence ID" value="RFD21037.1"/>
    <property type="molecule type" value="Genomic_DNA"/>
</dbReference>
<dbReference type="GO" id="GO:0008713">
    <property type="term" value="F:ADP-heptose-lipopolysaccharide heptosyltransferase activity"/>
    <property type="evidence" value="ECO:0007669"/>
    <property type="project" value="TreeGrafter"/>
</dbReference>
<dbReference type="InterPro" id="IPR051199">
    <property type="entry name" value="LPS_LOS_Heptosyltrfase"/>
</dbReference>
<evidence type="ECO:0000313" key="3">
    <source>
        <dbReference type="EMBL" id="RFD21037.1"/>
    </source>
</evidence>
<dbReference type="CDD" id="cd03789">
    <property type="entry name" value="GT9_LPS_heptosyltransferase"/>
    <property type="match status" value="1"/>
</dbReference>
<keyword evidence="2 3" id="KW-0808">Transferase</keyword>
<dbReference type="PANTHER" id="PTHR30160">
    <property type="entry name" value="TETRAACYLDISACCHARIDE 4'-KINASE-RELATED"/>
    <property type="match status" value="1"/>
</dbReference>
<dbReference type="Pfam" id="PF01075">
    <property type="entry name" value="Glyco_transf_9"/>
    <property type="match status" value="1"/>
</dbReference>
<dbReference type="Gene3D" id="3.40.50.2000">
    <property type="entry name" value="Glycogen Phosphorylase B"/>
    <property type="match status" value="2"/>
</dbReference>
<dbReference type="GO" id="GO:0009244">
    <property type="term" value="P:lipopolysaccharide core region biosynthetic process"/>
    <property type="evidence" value="ECO:0007669"/>
    <property type="project" value="TreeGrafter"/>
</dbReference>
<comment type="caution">
    <text evidence="3">The sequence shown here is derived from an EMBL/GenBank/DDBJ whole genome shotgun (WGS) entry which is preliminary data.</text>
</comment>
<dbReference type="SUPFAM" id="SSF53756">
    <property type="entry name" value="UDP-Glycosyltransferase/glycogen phosphorylase"/>
    <property type="match status" value="1"/>
</dbReference>
<organism evidence="3 4">
    <name type="scientific">Komagataeibacter melaceti</name>
    <dbReference type="NCBI Taxonomy" id="2766577"/>
    <lineage>
        <taxon>Bacteria</taxon>
        <taxon>Pseudomonadati</taxon>
        <taxon>Pseudomonadota</taxon>
        <taxon>Alphaproteobacteria</taxon>
        <taxon>Acetobacterales</taxon>
        <taxon>Acetobacteraceae</taxon>
        <taxon>Komagataeibacter</taxon>
    </lineage>
</organism>
<evidence type="ECO:0000256" key="2">
    <source>
        <dbReference type="ARBA" id="ARBA00022679"/>
    </source>
</evidence>
<dbReference type="GO" id="GO:0005829">
    <property type="term" value="C:cytosol"/>
    <property type="evidence" value="ECO:0007669"/>
    <property type="project" value="TreeGrafter"/>
</dbReference>
<name>A0A371Z3H6_9PROT</name>
<dbReference type="AlphaFoldDB" id="A0A371Z3H6"/>
<dbReference type="RefSeq" id="WP_116702019.1">
    <property type="nucleotide sequence ID" value="NZ_QUWV01000025.1"/>
</dbReference>
<gene>
    <name evidence="3" type="ORF">DY926_03040</name>
</gene>
<dbReference type="InterPro" id="IPR002201">
    <property type="entry name" value="Glyco_trans_9"/>
</dbReference>
<dbReference type="Proteomes" id="UP000262371">
    <property type="component" value="Unassembled WGS sequence"/>
</dbReference>
<reference evidence="3 4" key="1">
    <citation type="submission" date="2018-08" db="EMBL/GenBank/DDBJ databases">
        <title>Komagataeibacter sp. AV 382.</title>
        <authorList>
            <person name="Skraban J."/>
            <person name="Trcek J."/>
        </authorList>
    </citation>
    <scope>NUCLEOTIDE SEQUENCE [LARGE SCALE GENOMIC DNA]</scope>
    <source>
        <strain evidence="3 4">AV 382</strain>
    </source>
</reference>